<feature type="non-terminal residue" evidence="2">
    <location>
        <position position="1"/>
    </location>
</feature>
<organism evidence="2 3">
    <name type="scientific">Gigaspora margarita</name>
    <dbReference type="NCBI Taxonomy" id="4874"/>
    <lineage>
        <taxon>Eukaryota</taxon>
        <taxon>Fungi</taxon>
        <taxon>Fungi incertae sedis</taxon>
        <taxon>Mucoromycota</taxon>
        <taxon>Glomeromycotina</taxon>
        <taxon>Glomeromycetes</taxon>
        <taxon>Diversisporales</taxon>
        <taxon>Gigasporaceae</taxon>
        <taxon>Gigaspora</taxon>
    </lineage>
</organism>
<feature type="region of interest" description="Disordered" evidence="1">
    <location>
        <begin position="1"/>
        <end position="31"/>
    </location>
</feature>
<gene>
    <name evidence="2" type="ORF">GMARGA_LOCUS29003</name>
</gene>
<dbReference type="EMBL" id="CAJVQB010038258">
    <property type="protein sequence ID" value="CAG8826036.1"/>
    <property type="molecule type" value="Genomic_DNA"/>
</dbReference>
<name>A0ABN7WBK2_GIGMA</name>
<reference evidence="2 3" key="1">
    <citation type="submission" date="2021-06" db="EMBL/GenBank/DDBJ databases">
        <authorList>
            <person name="Kallberg Y."/>
            <person name="Tangrot J."/>
            <person name="Rosling A."/>
        </authorList>
    </citation>
    <scope>NUCLEOTIDE SEQUENCE [LARGE SCALE GENOMIC DNA]</scope>
    <source>
        <strain evidence="2 3">120-4 pot B 10/14</strain>
    </source>
</reference>
<keyword evidence="3" id="KW-1185">Reference proteome</keyword>
<comment type="caution">
    <text evidence="2">The sequence shown here is derived from an EMBL/GenBank/DDBJ whole genome shotgun (WGS) entry which is preliminary data.</text>
</comment>
<sequence>SPHETPTTKKTTKLNNTNDKKELPNSIVSVSKHNDTSYEKIYRLDDTYDERRYTSG</sequence>
<evidence type="ECO:0000313" key="2">
    <source>
        <dbReference type="EMBL" id="CAG8826036.1"/>
    </source>
</evidence>
<dbReference type="Proteomes" id="UP000789901">
    <property type="component" value="Unassembled WGS sequence"/>
</dbReference>
<proteinExistence type="predicted"/>
<evidence type="ECO:0000313" key="3">
    <source>
        <dbReference type="Proteomes" id="UP000789901"/>
    </source>
</evidence>
<evidence type="ECO:0000256" key="1">
    <source>
        <dbReference type="SAM" id="MobiDB-lite"/>
    </source>
</evidence>
<accession>A0ABN7WBK2</accession>
<protein>
    <submittedName>
        <fullName evidence="2">11624_t:CDS:1</fullName>
    </submittedName>
</protein>